<protein>
    <submittedName>
        <fullName evidence="1">Uncharacterized protein</fullName>
    </submittedName>
</protein>
<dbReference type="Proteomes" id="UP000660729">
    <property type="component" value="Unassembled WGS sequence"/>
</dbReference>
<dbReference type="OrthoDB" id="3800738at2759"/>
<name>A0A8H6RTP1_9PEZI</name>
<sequence length="175" mass="19377">MANQPTASHRVFHIPELLEQILLNLKDHLPALIGCIRVDKTFLNTIAGSTLLQQALYFKSSPNCVNGTGGAFGKNWLLSTKKHEKRLGRGGCISVGNIFSKVPGVHGTLVRLYYTCSVFEPRLYYAEASWRRMYLTKEDLTVGLVQVIGCGCGTKQLFGEWMNPTMGELVDAVMP</sequence>
<dbReference type="EMBL" id="JABCIY010000024">
    <property type="protein sequence ID" value="KAF7196672.1"/>
    <property type="molecule type" value="Genomic_DNA"/>
</dbReference>
<evidence type="ECO:0000313" key="1">
    <source>
        <dbReference type="EMBL" id="KAF7196672.1"/>
    </source>
</evidence>
<reference evidence="1" key="1">
    <citation type="submission" date="2020-04" db="EMBL/GenBank/DDBJ databases">
        <title>Draft genome resource of the tomato pathogen Pseudocercospora fuligena.</title>
        <authorList>
            <person name="Zaccaron A."/>
        </authorList>
    </citation>
    <scope>NUCLEOTIDE SEQUENCE</scope>
    <source>
        <strain evidence="1">PF001</strain>
    </source>
</reference>
<evidence type="ECO:0000313" key="2">
    <source>
        <dbReference type="Proteomes" id="UP000660729"/>
    </source>
</evidence>
<comment type="caution">
    <text evidence="1">The sequence shown here is derived from an EMBL/GenBank/DDBJ whole genome shotgun (WGS) entry which is preliminary data.</text>
</comment>
<gene>
    <name evidence="1" type="ORF">HII31_02042</name>
</gene>
<dbReference type="AlphaFoldDB" id="A0A8H6RTP1"/>
<accession>A0A8H6RTP1</accession>
<proteinExistence type="predicted"/>
<organism evidence="1 2">
    <name type="scientific">Pseudocercospora fuligena</name>
    <dbReference type="NCBI Taxonomy" id="685502"/>
    <lineage>
        <taxon>Eukaryota</taxon>
        <taxon>Fungi</taxon>
        <taxon>Dikarya</taxon>
        <taxon>Ascomycota</taxon>
        <taxon>Pezizomycotina</taxon>
        <taxon>Dothideomycetes</taxon>
        <taxon>Dothideomycetidae</taxon>
        <taxon>Mycosphaerellales</taxon>
        <taxon>Mycosphaerellaceae</taxon>
        <taxon>Pseudocercospora</taxon>
    </lineage>
</organism>
<keyword evidence="2" id="KW-1185">Reference proteome</keyword>